<dbReference type="Proteomes" id="UP000054653">
    <property type="component" value="Unassembled WGS sequence"/>
</dbReference>
<dbReference type="EMBL" id="JYDI01000185">
    <property type="protein sequence ID" value="KRY49133.1"/>
    <property type="molecule type" value="Genomic_DNA"/>
</dbReference>
<dbReference type="AlphaFoldDB" id="A0A0V1CIT9"/>
<accession>A0A0V1CIT9</accession>
<name>A0A0V1CIT9_TRIBR</name>
<protein>
    <submittedName>
        <fullName evidence="1">Uncharacterized protein</fullName>
    </submittedName>
</protein>
<feature type="non-terminal residue" evidence="1">
    <location>
        <position position="1"/>
    </location>
</feature>
<reference evidence="1 2" key="1">
    <citation type="submission" date="2015-01" db="EMBL/GenBank/DDBJ databases">
        <title>Evolution of Trichinella species and genotypes.</title>
        <authorList>
            <person name="Korhonen P.K."/>
            <person name="Edoardo P."/>
            <person name="Giuseppe L.R."/>
            <person name="Gasser R.B."/>
        </authorList>
    </citation>
    <scope>NUCLEOTIDE SEQUENCE [LARGE SCALE GENOMIC DNA]</scope>
    <source>
        <strain evidence="1">ISS120</strain>
    </source>
</reference>
<evidence type="ECO:0000313" key="2">
    <source>
        <dbReference type="Proteomes" id="UP000054653"/>
    </source>
</evidence>
<feature type="non-terminal residue" evidence="1">
    <location>
        <position position="59"/>
    </location>
</feature>
<keyword evidence="2" id="KW-1185">Reference proteome</keyword>
<evidence type="ECO:0000313" key="1">
    <source>
        <dbReference type="EMBL" id="KRY49133.1"/>
    </source>
</evidence>
<gene>
    <name evidence="1" type="ORF">T03_1821</name>
</gene>
<organism evidence="1 2">
    <name type="scientific">Trichinella britovi</name>
    <name type="common">Parasitic roundworm</name>
    <dbReference type="NCBI Taxonomy" id="45882"/>
    <lineage>
        <taxon>Eukaryota</taxon>
        <taxon>Metazoa</taxon>
        <taxon>Ecdysozoa</taxon>
        <taxon>Nematoda</taxon>
        <taxon>Enoplea</taxon>
        <taxon>Dorylaimia</taxon>
        <taxon>Trichinellida</taxon>
        <taxon>Trichinellidae</taxon>
        <taxon>Trichinella</taxon>
    </lineage>
</organism>
<comment type="caution">
    <text evidence="1">The sequence shown here is derived from an EMBL/GenBank/DDBJ whole genome shotgun (WGS) entry which is preliminary data.</text>
</comment>
<sequence>LRIYIPLIGIFIYFTDSVQVLNILRLNNSVCTNIPFAILDVNESINDELKKQALLHSFM</sequence>
<proteinExistence type="predicted"/>